<feature type="domain" description="Ribosomal protein eL8/eL30/eS12/Gadd45" evidence="1">
    <location>
        <begin position="5"/>
        <end position="79"/>
    </location>
</feature>
<dbReference type="InterPro" id="IPR004038">
    <property type="entry name" value="Ribosomal_eL8/eL30/eS12/Gad45"/>
</dbReference>
<name>A0A9D1G2Y3_9FIRM</name>
<gene>
    <name evidence="2" type="ORF">IAA84_13605</name>
</gene>
<evidence type="ECO:0000313" key="2">
    <source>
        <dbReference type="EMBL" id="HIS94042.1"/>
    </source>
</evidence>
<accession>A0A9D1G2Y3</accession>
<dbReference type="EMBL" id="DVJN01000263">
    <property type="protein sequence ID" value="HIS94042.1"/>
    <property type="molecule type" value="Genomic_DNA"/>
</dbReference>
<evidence type="ECO:0000313" key="3">
    <source>
        <dbReference type="Proteomes" id="UP000824140"/>
    </source>
</evidence>
<dbReference type="Pfam" id="PF01248">
    <property type="entry name" value="Ribosomal_L7Ae"/>
    <property type="match status" value="1"/>
</dbReference>
<organism evidence="2 3">
    <name type="scientific">Candidatus Alectryocaccomicrobium excrementavium</name>
    <dbReference type="NCBI Taxonomy" id="2840668"/>
    <lineage>
        <taxon>Bacteria</taxon>
        <taxon>Bacillati</taxon>
        <taxon>Bacillota</taxon>
        <taxon>Clostridia</taxon>
        <taxon>Candidatus Alectryocaccomicrobium</taxon>
    </lineage>
</organism>
<comment type="caution">
    <text evidence="2">The sequence shown here is derived from an EMBL/GenBank/DDBJ whole genome shotgun (WGS) entry which is preliminary data.</text>
</comment>
<sequence length="81" mass="8556">MKLEALTQMNVTVGTKSLIRRLNAGEVREVFLAEDADLYLKKKLTALCEEKGVPVNQAPSMLALGQACGVKIGAAAAGVLK</sequence>
<proteinExistence type="predicted"/>
<reference evidence="2" key="2">
    <citation type="journal article" date="2021" name="PeerJ">
        <title>Extensive microbial diversity within the chicken gut microbiome revealed by metagenomics and culture.</title>
        <authorList>
            <person name="Gilroy R."/>
            <person name="Ravi A."/>
            <person name="Getino M."/>
            <person name="Pursley I."/>
            <person name="Horton D.L."/>
            <person name="Alikhan N.F."/>
            <person name="Baker D."/>
            <person name="Gharbi K."/>
            <person name="Hall N."/>
            <person name="Watson M."/>
            <person name="Adriaenssens E.M."/>
            <person name="Foster-Nyarko E."/>
            <person name="Jarju S."/>
            <person name="Secka A."/>
            <person name="Antonio M."/>
            <person name="Oren A."/>
            <person name="Chaudhuri R.R."/>
            <person name="La Ragione R."/>
            <person name="Hildebrand F."/>
            <person name="Pallen M.J."/>
        </authorList>
    </citation>
    <scope>NUCLEOTIDE SEQUENCE</scope>
    <source>
        <strain evidence="2">13766</strain>
    </source>
</reference>
<dbReference type="AlphaFoldDB" id="A0A9D1G2Y3"/>
<dbReference type="Gene3D" id="3.30.1330.30">
    <property type="match status" value="1"/>
</dbReference>
<reference evidence="2" key="1">
    <citation type="submission" date="2020-10" db="EMBL/GenBank/DDBJ databases">
        <authorList>
            <person name="Gilroy R."/>
        </authorList>
    </citation>
    <scope>NUCLEOTIDE SEQUENCE</scope>
    <source>
        <strain evidence="2">13766</strain>
    </source>
</reference>
<protein>
    <submittedName>
        <fullName evidence="2">Ribosomal L7Ae/L30e/S12e/Gadd45 family protein</fullName>
    </submittedName>
</protein>
<dbReference type="SUPFAM" id="SSF55315">
    <property type="entry name" value="L30e-like"/>
    <property type="match status" value="1"/>
</dbReference>
<dbReference type="InterPro" id="IPR029064">
    <property type="entry name" value="Ribosomal_eL30-like_sf"/>
</dbReference>
<dbReference type="Proteomes" id="UP000824140">
    <property type="component" value="Unassembled WGS sequence"/>
</dbReference>
<evidence type="ECO:0000259" key="1">
    <source>
        <dbReference type="Pfam" id="PF01248"/>
    </source>
</evidence>